<keyword evidence="3" id="KW-1185">Reference proteome</keyword>
<accession>A0A1Z5JUY5</accession>
<evidence type="ECO:0000313" key="2">
    <source>
        <dbReference type="EMBL" id="GAX17729.1"/>
    </source>
</evidence>
<evidence type="ECO:0000256" key="1">
    <source>
        <dbReference type="SAM" id="MobiDB-lite"/>
    </source>
</evidence>
<reference evidence="2 3" key="1">
    <citation type="journal article" date="2015" name="Plant Cell">
        <title>Oil accumulation by the oleaginous diatom Fistulifera solaris as revealed by the genome and transcriptome.</title>
        <authorList>
            <person name="Tanaka T."/>
            <person name="Maeda Y."/>
            <person name="Veluchamy A."/>
            <person name="Tanaka M."/>
            <person name="Abida H."/>
            <person name="Marechal E."/>
            <person name="Bowler C."/>
            <person name="Muto M."/>
            <person name="Sunaga Y."/>
            <person name="Tanaka M."/>
            <person name="Yoshino T."/>
            <person name="Taniguchi T."/>
            <person name="Fukuda Y."/>
            <person name="Nemoto M."/>
            <person name="Matsumoto M."/>
            <person name="Wong P.S."/>
            <person name="Aburatani S."/>
            <person name="Fujibuchi W."/>
        </authorList>
    </citation>
    <scope>NUCLEOTIDE SEQUENCE [LARGE SCALE GENOMIC DNA]</scope>
    <source>
        <strain evidence="2 3">JPCC DA0580</strain>
    </source>
</reference>
<comment type="caution">
    <text evidence="2">The sequence shown here is derived from an EMBL/GenBank/DDBJ whole genome shotgun (WGS) entry which is preliminary data.</text>
</comment>
<evidence type="ECO:0000313" key="3">
    <source>
        <dbReference type="Proteomes" id="UP000198406"/>
    </source>
</evidence>
<feature type="region of interest" description="Disordered" evidence="1">
    <location>
        <begin position="1"/>
        <end position="44"/>
    </location>
</feature>
<sequence length="898" mass="101980">MPPNKKKVRNKKASAAARQPSISNPLSSLQNKKVAPDDTEKSKSNGLYSMYKEATLRFHHWMSWEACLNLRMTAVDDYRKGLQLILDRNRKAYLKEETENFVITPPEIMTSLASSIRLREKVTSEIFGSKDGGDNAIGGRFNALTFDELGEEDEEEVDWEDLDLAIRKGELPKYGGIEVEEEIGICEAFLKVDDKMQVVYLLLTMNESMGRIRGHYELLKNFMHHSPRCMRGIMECAAVTNAATNAVYQAESELMLEHPHLSSFYHIVAIFFFSNVVEDINKRLKTTKKEKEPYMAFQFVAEMVENSFYLGGGQAYTSATVKRFVKKSGLEQPLVNDLTFIISNNTFWETLLDVEERYLGVHVNDPSKTGIAAGKRPHTWLDPLKHIGGDSCILNTQKIVQIVMKAFKENTLPRFGTPSFDESKNPSKRIRGDLDGTFASMILPELFLLCRDTPHEYLPNRSHFNSVLTLLHRHVKSDLAKPVPISLTFGLHSVLMSIYVLQGNGDLARVAVNTKQSYRMLFQQWRTELEKSKAIKDAPLLYKSFEAYSSFEGFAKPVRSSEYPSYYDVDPLKAELLAFWNPLIGGVYMLNAAYTCSIGLGAATMDSRGQLIFVLHLYNGLRLRGPTFEIPLLRDLDRIFEHAKYVWVEGRPGKGFCCEMFWLSWGLNARRATNLASKHTANGDPRSGDWAIEALADTRRKVNGLCPENISTSYRPVVRHDFTTEDPIIRVVHRDSKEASASDKEHCRSLLDLWKIINVTHDAMDKDESVLPMNLPAVGLILLQFVDALSVHMGWSVIIENVIRKKYGARFYKPQKETAATSLANVDLCLDYIGLSHFWGRLLSCIDRGSIEHMIAEYDIDKACAFAKTFFNDLVQRRYVYFDERLTSGSETLQPATL</sequence>
<proteinExistence type="predicted"/>
<dbReference type="EMBL" id="BDSP01000122">
    <property type="protein sequence ID" value="GAX17729.1"/>
    <property type="molecule type" value="Genomic_DNA"/>
</dbReference>
<dbReference type="OrthoDB" id="42854at2759"/>
<feature type="compositionally biased region" description="Basic and acidic residues" evidence="1">
    <location>
        <begin position="34"/>
        <end position="43"/>
    </location>
</feature>
<feature type="compositionally biased region" description="Basic residues" evidence="1">
    <location>
        <begin position="1"/>
        <end position="12"/>
    </location>
</feature>
<feature type="compositionally biased region" description="Polar residues" evidence="1">
    <location>
        <begin position="20"/>
        <end position="31"/>
    </location>
</feature>
<dbReference type="InParanoid" id="A0A1Z5JUY5"/>
<dbReference type="AlphaFoldDB" id="A0A1Z5JUY5"/>
<dbReference type="Proteomes" id="UP000198406">
    <property type="component" value="Unassembled WGS sequence"/>
</dbReference>
<organism evidence="2 3">
    <name type="scientific">Fistulifera solaris</name>
    <name type="common">Oleaginous diatom</name>
    <dbReference type="NCBI Taxonomy" id="1519565"/>
    <lineage>
        <taxon>Eukaryota</taxon>
        <taxon>Sar</taxon>
        <taxon>Stramenopiles</taxon>
        <taxon>Ochrophyta</taxon>
        <taxon>Bacillariophyta</taxon>
        <taxon>Bacillariophyceae</taxon>
        <taxon>Bacillariophycidae</taxon>
        <taxon>Naviculales</taxon>
        <taxon>Naviculaceae</taxon>
        <taxon>Fistulifera</taxon>
    </lineage>
</organism>
<protein>
    <submittedName>
        <fullName evidence="2">Uncharacterized protein</fullName>
    </submittedName>
</protein>
<name>A0A1Z5JUY5_FISSO</name>
<gene>
    <name evidence="2" type="ORF">FisN_24Hu205</name>
</gene>